<dbReference type="OrthoDB" id="7431847at2"/>
<accession>A0A371BIE0</accession>
<dbReference type="RefSeq" id="WP_115548893.1">
    <property type="nucleotide sequence ID" value="NZ_QRGP01000001.1"/>
</dbReference>
<evidence type="ECO:0000313" key="1">
    <source>
        <dbReference type="EMBL" id="RDV07349.1"/>
    </source>
</evidence>
<sequence>MEHHLQKSWADEAAENAYFQRIEAMVHAGDLDAASAILEEDLASLDTPLGQLCRDLSEEAVDIAGWEELGDSIAQYEGEPITAVHIMISNEPDLVFEDKSVTHHPMIEVMFYSDEHLAFSEMSRDEILAASLEEDESWWGQGEDMEAYLEINGLSQLNTALLHHKRQYYFRDQMHILDEKNGLAANTAPLLYVEFRLASMLRAVRYHQAVKALIEGFGLRKNVPVLVGMHNMKPEISSVYMAKSAAVVELTKTAKLAVTIKRNLEEIPEEFSGSSLRQRVLVEAEEEKPGFFRRLFGRR</sequence>
<organism evidence="1 2">
    <name type="scientific">Sphingorhabdus pulchriflava</name>
    <dbReference type="NCBI Taxonomy" id="2292257"/>
    <lineage>
        <taxon>Bacteria</taxon>
        <taxon>Pseudomonadati</taxon>
        <taxon>Pseudomonadota</taxon>
        <taxon>Alphaproteobacteria</taxon>
        <taxon>Sphingomonadales</taxon>
        <taxon>Sphingomonadaceae</taxon>
        <taxon>Sphingorhabdus</taxon>
    </lineage>
</organism>
<evidence type="ECO:0000313" key="2">
    <source>
        <dbReference type="Proteomes" id="UP000263833"/>
    </source>
</evidence>
<gene>
    <name evidence="1" type="ORF">DXH95_08325</name>
</gene>
<proteinExistence type="predicted"/>
<keyword evidence="2" id="KW-1185">Reference proteome</keyword>
<reference evidence="2" key="1">
    <citation type="submission" date="2018-08" db="EMBL/GenBank/DDBJ databases">
        <authorList>
            <person name="Kim S.-J."/>
            <person name="Jung G.-Y."/>
        </authorList>
    </citation>
    <scope>NUCLEOTIDE SEQUENCE [LARGE SCALE GENOMIC DNA]</scope>
    <source>
        <strain evidence="2">GY_G</strain>
    </source>
</reference>
<dbReference type="EMBL" id="QRGP01000001">
    <property type="protein sequence ID" value="RDV07349.1"/>
    <property type="molecule type" value="Genomic_DNA"/>
</dbReference>
<dbReference type="AlphaFoldDB" id="A0A371BIE0"/>
<protein>
    <submittedName>
        <fullName evidence="1">Uncharacterized protein</fullName>
    </submittedName>
</protein>
<dbReference type="Proteomes" id="UP000263833">
    <property type="component" value="Unassembled WGS sequence"/>
</dbReference>
<name>A0A371BIE0_9SPHN</name>
<comment type="caution">
    <text evidence="1">The sequence shown here is derived from an EMBL/GenBank/DDBJ whole genome shotgun (WGS) entry which is preliminary data.</text>
</comment>